<reference evidence="2 3" key="1">
    <citation type="submission" date="2019-03" db="EMBL/GenBank/DDBJ databases">
        <title>Genomics of glacier-inhabiting Cryobacterium strains.</title>
        <authorList>
            <person name="Liu Q."/>
            <person name="Xin Y.-H."/>
        </authorList>
    </citation>
    <scope>NUCLEOTIDE SEQUENCE [LARGE SCALE GENOMIC DNA]</scope>
    <source>
        <strain evidence="2 3">HLT2-23</strain>
    </source>
</reference>
<proteinExistence type="predicted"/>
<keyword evidence="3" id="KW-1185">Reference proteome</keyword>
<comment type="caution">
    <text evidence="2">The sequence shown here is derived from an EMBL/GenBank/DDBJ whole genome shotgun (WGS) entry which is preliminary data.</text>
</comment>
<dbReference type="RefSeq" id="WP_134503644.1">
    <property type="nucleotide sequence ID" value="NZ_SOEY01000026.1"/>
</dbReference>
<dbReference type="OrthoDB" id="5106865at2"/>
<dbReference type="Proteomes" id="UP000298173">
    <property type="component" value="Unassembled WGS sequence"/>
</dbReference>
<feature type="compositionally biased region" description="Basic and acidic residues" evidence="1">
    <location>
        <begin position="1"/>
        <end position="21"/>
    </location>
</feature>
<name>A0A4R8UWH3_9MICO</name>
<evidence type="ECO:0000256" key="1">
    <source>
        <dbReference type="SAM" id="MobiDB-lite"/>
    </source>
</evidence>
<evidence type="ECO:0000313" key="3">
    <source>
        <dbReference type="Proteomes" id="UP000298173"/>
    </source>
</evidence>
<organism evidence="2 3">
    <name type="scientific">Cryobacterium glaciale</name>
    <dbReference type="NCBI Taxonomy" id="1259145"/>
    <lineage>
        <taxon>Bacteria</taxon>
        <taxon>Bacillati</taxon>
        <taxon>Actinomycetota</taxon>
        <taxon>Actinomycetes</taxon>
        <taxon>Micrococcales</taxon>
        <taxon>Microbacteriaceae</taxon>
        <taxon>Cryobacterium</taxon>
    </lineage>
</organism>
<feature type="region of interest" description="Disordered" evidence="1">
    <location>
        <begin position="1"/>
        <end position="22"/>
    </location>
</feature>
<accession>A0A4R8UWH3</accession>
<protein>
    <submittedName>
        <fullName evidence="2">Uncharacterized protein</fullName>
    </submittedName>
</protein>
<dbReference type="AlphaFoldDB" id="A0A4R8UWH3"/>
<dbReference type="EMBL" id="SOEY01000026">
    <property type="protein sequence ID" value="TFB71578.1"/>
    <property type="molecule type" value="Genomic_DNA"/>
</dbReference>
<evidence type="ECO:0000313" key="2">
    <source>
        <dbReference type="EMBL" id="TFB71578.1"/>
    </source>
</evidence>
<gene>
    <name evidence="2" type="ORF">E3O06_12105</name>
</gene>
<sequence>MKVDKLHNDDLVSERTAHPRADIPTARESVQSIWNRTVPDYGGVSDSASAGYVLTGLVNAALDIVAYRQISARPDSIHLVSADGISYLKFPAAIERTADTAVLLSHIMATNAEEGKALGDLMGKNPPFRSLRIVICSLDGDVRVNRLDLDPESPGGASWYGPFDFELFNEIAIGFALFVTHMIANVFDDDDGRETFHESLEWIS</sequence>